<accession>A0ABW3EU41</accession>
<organism evidence="6 7">
    <name type="scientific">Actinomadura sediminis</name>
    <dbReference type="NCBI Taxonomy" id="1038904"/>
    <lineage>
        <taxon>Bacteria</taxon>
        <taxon>Bacillati</taxon>
        <taxon>Actinomycetota</taxon>
        <taxon>Actinomycetes</taxon>
        <taxon>Streptosporangiales</taxon>
        <taxon>Thermomonosporaceae</taxon>
        <taxon>Actinomadura</taxon>
    </lineage>
</organism>
<evidence type="ECO:0000259" key="4">
    <source>
        <dbReference type="Pfam" id="PF00534"/>
    </source>
</evidence>
<dbReference type="Pfam" id="PF00534">
    <property type="entry name" value="Glycos_transf_1"/>
    <property type="match status" value="1"/>
</dbReference>
<gene>
    <name evidence="6" type="ORF">ACFQ11_26280</name>
</gene>
<evidence type="ECO:0000313" key="7">
    <source>
        <dbReference type="Proteomes" id="UP001596972"/>
    </source>
</evidence>
<reference evidence="7" key="1">
    <citation type="journal article" date="2019" name="Int. J. Syst. Evol. Microbiol.">
        <title>The Global Catalogue of Microorganisms (GCM) 10K type strain sequencing project: providing services to taxonomists for standard genome sequencing and annotation.</title>
        <authorList>
            <consortium name="The Broad Institute Genomics Platform"/>
            <consortium name="The Broad Institute Genome Sequencing Center for Infectious Disease"/>
            <person name="Wu L."/>
            <person name="Ma J."/>
        </authorList>
    </citation>
    <scope>NUCLEOTIDE SEQUENCE [LARGE SCALE GENOMIC DNA]</scope>
    <source>
        <strain evidence="7">JCM 31202</strain>
    </source>
</reference>
<dbReference type="CDD" id="cd03820">
    <property type="entry name" value="GT4_AmsD-like"/>
    <property type="match status" value="1"/>
</dbReference>
<feature type="compositionally biased region" description="Basic and acidic residues" evidence="3">
    <location>
        <begin position="413"/>
        <end position="423"/>
    </location>
</feature>
<dbReference type="InterPro" id="IPR001296">
    <property type="entry name" value="Glyco_trans_1"/>
</dbReference>
<feature type="domain" description="Glycosyl transferase family 1" evidence="4">
    <location>
        <begin position="216"/>
        <end position="373"/>
    </location>
</feature>
<dbReference type="EC" id="2.4.-.-" evidence="6"/>
<keyword evidence="1 6" id="KW-0328">Glycosyltransferase</keyword>
<dbReference type="Pfam" id="PF13439">
    <property type="entry name" value="Glyco_transf_4"/>
    <property type="match status" value="1"/>
</dbReference>
<evidence type="ECO:0000256" key="1">
    <source>
        <dbReference type="ARBA" id="ARBA00022676"/>
    </source>
</evidence>
<evidence type="ECO:0000259" key="5">
    <source>
        <dbReference type="Pfam" id="PF13439"/>
    </source>
</evidence>
<evidence type="ECO:0000256" key="3">
    <source>
        <dbReference type="SAM" id="MobiDB-lite"/>
    </source>
</evidence>
<feature type="region of interest" description="Disordered" evidence="3">
    <location>
        <begin position="395"/>
        <end position="423"/>
    </location>
</feature>
<protein>
    <submittedName>
        <fullName evidence="6">Glycosyltransferase family 4 protein</fullName>
        <ecNumber evidence="6">2.4.-.-</ecNumber>
    </submittedName>
</protein>
<evidence type="ECO:0000256" key="2">
    <source>
        <dbReference type="ARBA" id="ARBA00022679"/>
    </source>
</evidence>
<keyword evidence="7" id="KW-1185">Reference proteome</keyword>
<proteinExistence type="predicted"/>
<dbReference type="InterPro" id="IPR028098">
    <property type="entry name" value="Glyco_trans_4-like_N"/>
</dbReference>
<dbReference type="RefSeq" id="WP_378303252.1">
    <property type="nucleotide sequence ID" value="NZ_JBHTJA010000067.1"/>
</dbReference>
<dbReference type="PANTHER" id="PTHR12526">
    <property type="entry name" value="GLYCOSYLTRANSFERASE"/>
    <property type="match status" value="1"/>
</dbReference>
<keyword evidence="2 6" id="KW-0808">Transferase</keyword>
<dbReference type="EMBL" id="JBHTJA010000067">
    <property type="protein sequence ID" value="MFD0903923.1"/>
    <property type="molecule type" value="Genomic_DNA"/>
</dbReference>
<dbReference type="Proteomes" id="UP001596972">
    <property type="component" value="Unassembled WGS sequence"/>
</dbReference>
<dbReference type="GO" id="GO:0016757">
    <property type="term" value="F:glycosyltransferase activity"/>
    <property type="evidence" value="ECO:0007669"/>
    <property type="project" value="UniProtKB-KW"/>
</dbReference>
<name>A0ABW3EU41_9ACTN</name>
<dbReference type="SUPFAM" id="SSF53756">
    <property type="entry name" value="UDP-Glycosyltransferase/glycogen phosphorylase"/>
    <property type="match status" value="1"/>
</dbReference>
<comment type="caution">
    <text evidence="6">The sequence shown here is derived from an EMBL/GenBank/DDBJ whole genome shotgun (WGS) entry which is preliminary data.</text>
</comment>
<sequence>MRAARALLRRRPPHRGERLRVRILLQNAHGTGGTIRTVLNLSGRLARDHDVEIVSVIRNSAKPFFPLPDGVTVTYADDRLAPRGRAARLLSRLPSVLIPKEEASFKWMNLWTDLRLLGTLRAAPPDVLIATRPSLNLLVAALSPRGVTLIGQDHMSLGSYKPPLRRQILRDYRRLDVLTTLTEAARAEYEDALAGSPVRIVRIPNAVPDMPGGPSRRTGKVVLAAGRLVQNKRFDLLIEAFAPIAAEHPDWTLRIFGAGARRAALHDLVAERGLTGRVEIRPASRRLHAEMEQAAIYALTSRREGMPMVVIEAMTKGLAVVSTDCPHGPREMIEPGRDGLLVPVDDGAALTAALRRLVADPALRDRLGERARESARAYEAAGVAARWTALLADLHPPLRAPSPGARVPRKRLERHEEERAPGP</sequence>
<dbReference type="PANTHER" id="PTHR12526:SF627">
    <property type="entry name" value="D-RHAMNOSYLTRANSFERASE WBPZ"/>
    <property type="match status" value="1"/>
</dbReference>
<feature type="domain" description="Glycosyltransferase subfamily 4-like N-terminal" evidence="5">
    <location>
        <begin position="32"/>
        <end position="207"/>
    </location>
</feature>
<dbReference type="Gene3D" id="3.40.50.2000">
    <property type="entry name" value="Glycogen Phosphorylase B"/>
    <property type="match status" value="2"/>
</dbReference>
<evidence type="ECO:0000313" key="6">
    <source>
        <dbReference type="EMBL" id="MFD0903923.1"/>
    </source>
</evidence>